<dbReference type="PANTHER" id="PTHR19375">
    <property type="entry name" value="HEAT SHOCK PROTEIN 70KDA"/>
    <property type="match status" value="1"/>
</dbReference>
<dbReference type="GO" id="GO:0140662">
    <property type="term" value="F:ATP-dependent protein folding chaperone"/>
    <property type="evidence" value="ECO:0007669"/>
    <property type="project" value="InterPro"/>
</dbReference>
<keyword evidence="1" id="KW-0547">Nucleotide-binding</keyword>
<keyword evidence="3" id="KW-0472">Membrane</keyword>
<gene>
    <name evidence="4" type="ORF">A4U43_C07F33830</name>
</gene>
<dbReference type="InterPro" id="IPR018181">
    <property type="entry name" value="Heat_shock_70_CS"/>
</dbReference>
<accession>A0A5P1EGT8</accession>
<dbReference type="InterPro" id="IPR043129">
    <property type="entry name" value="ATPase_NBD"/>
</dbReference>
<proteinExistence type="predicted"/>
<protein>
    <submittedName>
        <fullName evidence="4">Uncharacterized protein</fullName>
    </submittedName>
</protein>
<organism evidence="4 5">
    <name type="scientific">Asparagus officinalis</name>
    <name type="common">Garden asparagus</name>
    <dbReference type="NCBI Taxonomy" id="4686"/>
    <lineage>
        <taxon>Eukaryota</taxon>
        <taxon>Viridiplantae</taxon>
        <taxon>Streptophyta</taxon>
        <taxon>Embryophyta</taxon>
        <taxon>Tracheophyta</taxon>
        <taxon>Spermatophyta</taxon>
        <taxon>Magnoliopsida</taxon>
        <taxon>Liliopsida</taxon>
        <taxon>Asparagales</taxon>
        <taxon>Asparagaceae</taxon>
        <taxon>Asparagoideae</taxon>
        <taxon>Asparagus</taxon>
    </lineage>
</organism>
<evidence type="ECO:0000256" key="1">
    <source>
        <dbReference type="ARBA" id="ARBA00022741"/>
    </source>
</evidence>
<dbReference type="EMBL" id="CM007387">
    <property type="protein sequence ID" value="ONK65115.1"/>
    <property type="molecule type" value="Genomic_DNA"/>
</dbReference>
<evidence type="ECO:0000313" key="4">
    <source>
        <dbReference type="EMBL" id="ONK65115.1"/>
    </source>
</evidence>
<feature type="transmembrane region" description="Helical" evidence="3">
    <location>
        <begin position="151"/>
        <end position="171"/>
    </location>
</feature>
<feature type="transmembrane region" description="Helical" evidence="3">
    <location>
        <begin position="112"/>
        <end position="131"/>
    </location>
</feature>
<name>A0A5P1EGT8_ASPOF</name>
<dbReference type="Gene3D" id="3.30.420.40">
    <property type="match status" value="2"/>
</dbReference>
<dbReference type="PROSITE" id="PS00329">
    <property type="entry name" value="HSP70_2"/>
    <property type="match status" value="1"/>
</dbReference>
<evidence type="ECO:0000256" key="2">
    <source>
        <dbReference type="ARBA" id="ARBA00022840"/>
    </source>
</evidence>
<dbReference type="GO" id="GO:0005524">
    <property type="term" value="F:ATP binding"/>
    <property type="evidence" value="ECO:0007669"/>
    <property type="project" value="UniProtKB-KW"/>
</dbReference>
<dbReference type="SUPFAM" id="SSF53067">
    <property type="entry name" value="Actin-like ATPase domain"/>
    <property type="match status" value="2"/>
</dbReference>
<evidence type="ECO:0000313" key="5">
    <source>
        <dbReference type="Proteomes" id="UP000243459"/>
    </source>
</evidence>
<dbReference type="AlphaFoldDB" id="A0A5P1EGT8"/>
<dbReference type="InterPro" id="IPR013126">
    <property type="entry name" value="Hsp_70_fam"/>
</dbReference>
<keyword evidence="3" id="KW-0812">Transmembrane</keyword>
<keyword evidence="3" id="KW-1133">Transmembrane helix</keyword>
<dbReference type="Proteomes" id="UP000243459">
    <property type="component" value="Chromosome 7"/>
</dbReference>
<dbReference type="Gramene" id="ONK65115">
    <property type="protein sequence ID" value="ONK65115"/>
    <property type="gene ID" value="A4U43_C07F33830"/>
</dbReference>
<reference evidence="5" key="1">
    <citation type="journal article" date="2017" name="Nat. Commun.">
        <title>The asparagus genome sheds light on the origin and evolution of a young Y chromosome.</title>
        <authorList>
            <person name="Harkess A."/>
            <person name="Zhou J."/>
            <person name="Xu C."/>
            <person name="Bowers J.E."/>
            <person name="Van der Hulst R."/>
            <person name="Ayyampalayam S."/>
            <person name="Mercati F."/>
            <person name="Riccardi P."/>
            <person name="McKain M.R."/>
            <person name="Kakrana A."/>
            <person name="Tang H."/>
            <person name="Ray J."/>
            <person name="Groenendijk J."/>
            <person name="Arikit S."/>
            <person name="Mathioni S.M."/>
            <person name="Nakano M."/>
            <person name="Shan H."/>
            <person name="Telgmann-Rauber A."/>
            <person name="Kanno A."/>
            <person name="Yue Z."/>
            <person name="Chen H."/>
            <person name="Li W."/>
            <person name="Chen Y."/>
            <person name="Xu X."/>
            <person name="Zhang Y."/>
            <person name="Luo S."/>
            <person name="Chen H."/>
            <person name="Gao J."/>
            <person name="Mao Z."/>
            <person name="Pires J.C."/>
            <person name="Luo M."/>
            <person name="Kudrna D."/>
            <person name="Wing R.A."/>
            <person name="Meyers B.C."/>
            <person name="Yi K."/>
            <person name="Kong H."/>
            <person name="Lavrijsen P."/>
            <person name="Sunseri F."/>
            <person name="Falavigna A."/>
            <person name="Ye Y."/>
            <person name="Leebens-Mack J.H."/>
            <person name="Chen G."/>
        </authorList>
    </citation>
    <scope>NUCLEOTIDE SEQUENCE [LARGE SCALE GENOMIC DNA]</scope>
    <source>
        <strain evidence="5">cv. DH0086</strain>
    </source>
</reference>
<keyword evidence="2" id="KW-0067">ATP-binding</keyword>
<sequence>MGNVQTSDIFGRVLAGSIGHDIETGTGSPHHAGVDQTEMTTNAGAAAAAGSSRGGIEEEVQISDYNDGREGDDDVHIVFIPDNSQTLGSAGGATDGFAAGQQQSVQRKRDPGIFTSISTGTLSVAAPPILLPTPGGLHSHDLLTVAYALDLIALLVLGILLFGLTLALALVPDNWVPAVRAAATTVTVALLAFDSKSHLVSKLSSMVLLSLSVHPCDSAVLHLFPPEISSTYDTWAPEDNRIDKELLARLNNAKNENSFGRKPKDERKFFNPEEISAKVLTKMKETAEEFLGKKIKDAVVTVPGKKGGEKNILVFDLGGGTFDVSILTIDNGVFEVLATNGDTHLGDILLLDVAPLTLGIETVNDRDDQIDP</sequence>
<keyword evidence="5" id="KW-1185">Reference proteome</keyword>
<dbReference type="Pfam" id="PF00012">
    <property type="entry name" value="HSP70"/>
    <property type="match status" value="2"/>
</dbReference>
<evidence type="ECO:0000256" key="3">
    <source>
        <dbReference type="SAM" id="Phobius"/>
    </source>
</evidence>